<dbReference type="InterPro" id="IPR012551">
    <property type="entry name" value="DUF1707_SHOCT-like"/>
</dbReference>
<dbReference type="PANTHER" id="PTHR40763:SF4">
    <property type="entry name" value="DUF1707 DOMAIN-CONTAINING PROTEIN"/>
    <property type="match status" value="1"/>
</dbReference>
<dbReference type="Pfam" id="PF09922">
    <property type="entry name" value="LiaF-like_C"/>
    <property type="match status" value="1"/>
</dbReference>
<proteinExistence type="predicted"/>
<keyword evidence="4" id="KW-1185">Reference proteome</keyword>
<dbReference type="Pfam" id="PF08044">
    <property type="entry name" value="DUF1707"/>
    <property type="match status" value="1"/>
</dbReference>
<sequence>MEPDHIRASDADRDRIAARLREAMVEGRIDQVELDDRLDLVYRARTVGELPPIIADLPLADSTPEHPVGMTVSSEEARRLASRSKGSETIAALFGAAERKGRWLVEPHTSASVMFGGIELDLREAVLTRHEVTIQCAVVFGALDIVVPRGVRVVNEVHAVLGGVTLRKVETGTDPSMPVIRLTGTCLMGAIDVKAKRPKKRCRRDGAAPG</sequence>
<dbReference type="InterPro" id="IPR024425">
    <property type="entry name" value="LiaF-like_C"/>
</dbReference>
<dbReference type="Proteomes" id="UP001165092">
    <property type="component" value="Unassembled WGS sequence"/>
</dbReference>
<protein>
    <recommendedName>
        <fullName evidence="5">Cell wall-active antibiotics response LiaF-like C-terminal domain-containing protein</fullName>
    </recommendedName>
</protein>
<dbReference type="PANTHER" id="PTHR40763">
    <property type="entry name" value="MEMBRANE PROTEIN-RELATED"/>
    <property type="match status" value="1"/>
</dbReference>
<dbReference type="EMBL" id="BSQG01000002">
    <property type="protein sequence ID" value="GLU47230.1"/>
    <property type="molecule type" value="Genomic_DNA"/>
</dbReference>
<dbReference type="RefSeq" id="WP_285758253.1">
    <property type="nucleotide sequence ID" value="NZ_BSQG01000002.1"/>
</dbReference>
<comment type="caution">
    <text evidence="3">The sequence shown here is derived from an EMBL/GenBank/DDBJ whole genome shotgun (WGS) entry which is preliminary data.</text>
</comment>
<evidence type="ECO:0008006" key="5">
    <source>
        <dbReference type="Google" id="ProtNLM"/>
    </source>
</evidence>
<accession>A0A9W6P4L0</accession>
<feature type="domain" description="Cell wall-active antibiotics response LiaF-like C-terminal" evidence="2">
    <location>
        <begin position="102"/>
        <end position="167"/>
    </location>
</feature>
<evidence type="ECO:0000313" key="4">
    <source>
        <dbReference type="Proteomes" id="UP001165092"/>
    </source>
</evidence>
<evidence type="ECO:0000313" key="3">
    <source>
        <dbReference type="EMBL" id="GLU47230.1"/>
    </source>
</evidence>
<dbReference type="AlphaFoldDB" id="A0A9W6P4L0"/>
<organism evidence="3 4">
    <name type="scientific">Nocardiopsis ansamitocini</name>
    <dbReference type="NCBI Taxonomy" id="1670832"/>
    <lineage>
        <taxon>Bacteria</taxon>
        <taxon>Bacillati</taxon>
        <taxon>Actinomycetota</taxon>
        <taxon>Actinomycetes</taxon>
        <taxon>Streptosporangiales</taxon>
        <taxon>Nocardiopsidaceae</taxon>
        <taxon>Nocardiopsis</taxon>
    </lineage>
</organism>
<evidence type="ECO:0000259" key="2">
    <source>
        <dbReference type="Pfam" id="PF09922"/>
    </source>
</evidence>
<evidence type="ECO:0000259" key="1">
    <source>
        <dbReference type="Pfam" id="PF08044"/>
    </source>
</evidence>
<gene>
    <name evidence="3" type="ORF">Nans01_15810</name>
</gene>
<name>A0A9W6P4L0_9ACTN</name>
<reference evidence="3" key="1">
    <citation type="submission" date="2023-02" db="EMBL/GenBank/DDBJ databases">
        <title>Nocardiopsis ansamitocini NBRC 112285.</title>
        <authorList>
            <person name="Ichikawa N."/>
            <person name="Sato H."/>
            <person name="Tonouchi N."/>
        </authorList>
    </citation>
    <scope>NUCLEOTIDE SEQUENCE</scope>
    <source>
        <strain evidence="3">NBRC 112285</strain>
    </source>
</reference>
<feature type="domain" description="DUF1707" evidence="1">
    <location>
        <begin position="6"/>
        <end position="58"/>
    </location>
</feature>